<dbReference type="InterPro" id="IPR017850">
    <property type="entry name" value="Alkaline_phosphatase_core_sf"/>
</dbReference>
<dbReference type="Proteomes" id="UP000190961">
    <property type="component" value="Unassembled WGS sequence"/>
</dbReference>
<dbReference type="GO" id="GO:0016787">
    <property type="term" value="F:hydrolase activity"/>
    <property type="evidence" value="ECO:0007669"/>
    <property type="project" value="UniProtKB-KW"/>
</dbReference>
<dbReference type="InterPro" id="IPR024607">
    <property type="entry name" value="Sulfatase_CS"/>
</dbReference>
<dbReference type="InterPro" id="IPR050738">
    <property type="entry name" value="Sulfatase"/>
</dbReference>
<dbReference type="PANTHER" id="PTHR42693">
    <property type="entry name" value="ARYLSULFATASE FAMILY MEMBER"/>
    <property type="match status" value="1"/>
</dbReference>
<dbReference type="PANTHER" id="PTHR42693:SF43">
    <property type="entry name" value="BLL2667 PROTEIN"/>
    <property type="match status" value="1"/>
</dbReference>
<dbReference type="STRING" id="688867.SAMN05660236_4576"/>
<evidence type="ECO:0000256" key="1">
    <source>
        <dbReference type="ARBA" id="ARBA00008779"/>
    </source>
</evidence>
<sequence>MSTRLPVNNAKQNSMTVSSSFKQYARIFTTLILVGTFAKHAAGQHSPSQPYQGKIGRNLAETKAWWPEKKKAPQNAPNVVWILLDDVGYGAISTFGGLIKTPTLDSLANNGLRYTNFHTTAICSPTRAALLTGRNSHSVHMGLFPQTAIGTPGYDGYMPLEKATIAEILRENGYNTYAVGKWHLTPPSDATAIGPFNRWPTGCGFDHFYGFLGGSTDQWHPTLWEDTRKVEPASDGKHFNTRLADKAIGYIAEQKTVDASKPFFLYLTPGAGHAPHQVAREWSDKYKGKFDGGWDKYREDVLARQIALGVVPKGTVLPARNPGIKEWNTLSTDEKKLYARFMEVYAGFVTQTDYEIGRIINFIRKTGQLENTLIVVSVGDNGASKEGTFVGVVNTNDPAQTEAQRLQQNIADINLIGTEASKPNYPLGWAMAANTPFKYWKQDANSEGGTRNPLIVFYPKGISEKGGIRNQYSHVIDILPTTLDLTGAQVPSIINGYRQEPIEGTSLAYSINNPASPSRHVVQHYEIMGSRSIYKDGWKAGTLHKKGEDFSTDKWELYNLNEDYNERFDLADKNPEKLKELRELFDREAAKYNIYPLKDGTEKELDYNPLYQRNEQSATVFYPEAGEVFGIASPIVPYRSYTITADAEVLKGSEGVLFALGGRFGGVSLFIKDGKLQAANNTGAKLTHLVSDKPVPAGKVKLKYILTYKEAKEPTDAAGTQALYINDVKVAEAPIVKAQANIRNTDEINVGKDYITQVSDRYKGPFAFTGKVNSVLVENSKDQPLSLGSK</sequence>
<gene>
    <name evidence="6" type="ORF">SAMN05660236_4576</name>
</gene>
<evidence type="ECO:0000259" key="5">
    <source>
        <dbReference type="Pfam" id="PF00884"/>
    </source>
</evidence>
<accession>A0A1T5M774</accession>
<dbReference type="PROSITE" id="PS00523">
    <property type="entry name" value="SULFATASE_1"/>
    <property type="match status" value="1"/>
</dbReference>
<evidence type="ECO:0000256" key="3">
    <source>
        <dbReference type="ARBA" id="ARBA00022801"/>
    </source>
</evidence>
<comment type="similarity">
    <text evidence="1">Belongs to the sulfatase family.</text>
</comment>
<evidence type="ECO:0000256" key="4">
    <source>
        <dbReference type="ARBA" id="ARBA00022837"/>
    </source>
</evidence>
<dbReference type="EMBL" id="FUZU01000003">
    <property type="protein sequence ID" value="SKC83874.1"/>
    <property type="molecule type" value="Genomic_DNA"/>
</dbReference>
<organism evidence="6 7">
    <name type="scientific">Ohtaekwangia koreensis</name>
    <dbReference type="NCBI Taxonomy" id="688867"/>
    <lineage>
        <taxon>Bacteria</taxon>
        <taxon>Pseudomonadati</taxon>
        <taxon>Bacteroidota</taxon>
        <taxon>Cytophagia</taxon>
        <taxon>Cytophagales</taxon>
        <taxon>Fulvivirgaceae</taxon>
        <taxon>Ohtaekwangia</taxon>
    </lineage>
</organism>
<proteinExistence type="inferred from homology"/>
<keyword evidence="4" id="KW-0106">Calcium</keyword>
<keyword evidence="3" id="KW-0378">Hydrolase</keyword>
<dbReference type="PROSITE" id="PS00149">
    <property type="entry name" value="SULFATASE_2"/>
    <property type="match status" value="1"/>
</dbReference>
<dbReference type="InterPro" id="IPR000917">
    <property type="entry name" value="Sulfatase_N"/>
</dbReference>
<dbReference type="GO" id="GO:0046872">
    <property type="term" value="F:metal ion binding"/>
    <property type="evidence" value="ECO:0007669"/>
    <property type="project" value="UniProtKB-KW"/>
</dbReference>
<feature type="domain" description="Sulfatase N-terminal" evidence="5">
    <location>
        <begin position="77"/>
        <end position="488"/>
    </location>
</feature>
<dbReference type="Gene3D" id="3.40.720.10">
    <property type="entry name" value="Alkaline Phosphatase, subunit A"/>
    <property type="match status" value="1"/>
</dbReference>
<protein>
    <submittedName>
        <fullName evidence="6">Arylsulfatase</fullName>
    </submittedName>
</protein>
<dbReference type="AlphaFoldDB" id="A0A1T5M774"/>
<evidence type="ECO:0000256" key="2">
    <source>
        <dbReference type="ARBA" id="ARBA00022723"/>
    </source>
</evidence>
<dbReference type="SUPFAM" id="SSF53649">
    <property type="entry name" value="Alkaline phosphatase-like"/>
    <property type="match status" value="1"/>
</dbReference>
<evidence type="ECO:0000313" key="7">
    <source>
        <dbReference type="Proteomes" id="UP000190961"/>
    </source>
</evidence>
<dbReference type="Gene3D" id="3.30.1120.10">
    <property type="match status" value="1"/>
</dbReference>
<name>A0A1T5M774_9BACT</name>
<keyword evidence="2" id="KW-0479">Metal-binding</keyword>
<keyword evidence="7" id="KW-1185">Reference proteome</keyword>
<dbReference type="CDD" id="cd16025">
    <property type="entry name" value="PAS_like"/>
    <property type="match status" value="1"/>
</dbReference>
<evidence type="ECO:0000313" key="6">
    <source>
        <dbReference type="EMBL" id="SKC83874.1"/>
    </source>
</evidence>
<reference evidence="6 7" key="1">
    <citation type="submission" date="2017-02" db="EMBL/GenBank/DDBJ databases">
        <authorList>
            <person name="Peterson S.W."/>
        </authorList>
    </citation>
    <scope>NUCLEOTIDE SEQUENCE [LARGE SCALE GENOMIC DNA]</scope>
    <source>
        <strain evidence="6 7">DSM 25262</strain>
    </source>
</reference>
<dbReference type="Pfam" id="PF00884">
    <property type="entry name" value="Sulfatase"/>
    <property type="match status" value="1"/>
</dbReference>